<feature type="region of interest" description="Disordered" evidence="1">
    <location>
        <begin position="105"/>
        <end position="130"/>
    </location>
</feature>
<gene>
    <name evidence="2" type="ORF">KUF71_019734</name>
</gene>
<reference evidence="2" key="1">
    <citation type="submission" date="2021-07" db="EMBL/GenBank/DDBJ databases">
        <authorList>
            <person name="Catto M.A."/>
            <person name="Jacobson A."/>
            <person name="Kennedy G."/>
            <person name="Labadie P."/>
            <person name="Hunt B.G."/>
            <person name="Srinivasan R."/>
        </authorList>
    </citation>
    <scope>NUCLEOTIDE SEQUENCE</scope>
    <source>
        <strain evidence="2">PL_HMW_Pooled</strain>
        <tissue evidence="2">Head</tissue>
    </source>
</reference>
<evidence type="ECO:0000313" key="2">
    <source>
        <dbReference type="EMBL" id="KAK3909725.1"/>
    </source>
</evidence>
<dbReference type="Proteomes" id="UP001219518">
    <property type="component" value="Unassembled WGS sequence"/>
</dbReference>
<dbReference type="EMBL" id="JAHWGI010000111">
    <property type="protein sequence ID" value="KAK3909725.1"/>
    <property type="molecule type" value="Genomic_DNA"/>
</dbReference>
<evidence type="ECO:0000313" key="3">
    <source>
        <dbReference type="Proteomes" id="UP001219518"/>
    </source>
</evidence>
<protein>
    <submittedName>
        <fullName evidence="2">Streptogrisin-D</fullName>
    </submittedName>
</protein>
<name>A0AAE1L815_9NEOP</name>
<feature type="region of interest" description="Disordered" evidence="1">
    <location>
        <begin position="1"/>
        <end position="30"/>
    </location>
</feature>
<proteinExistence type="predicted"/>
<feature type="compositionally biased region" description="Acidic residues" evidence="1">
    <location>
        <begin position="14"/>
        <end position="30"/>
    </location>
</feature>
<feature type="non-terminal residue" evidence="2">
    <location>
        <position position="1"/>
    </location>
</feature>
<sequence>MQITSRMKNQLGECDSDPFDVSDGESDNDSVEELDFSEIEKYFDSDQFSEFSNFEKKVMLNQKRKYEVFMEKHNCDNTQSPVLKIAPPYFMKNYEEKLAKLKEREVKQKKRSLSKENASNPASKKAKTVNMLPESSIKRFSSRLVQKREAIAAQSEINDSETPTGIEEEEDSILKSFFTPTEWSGMNFVAKKHVKNAFDTYNKAVAE</sequence>
<dbReference type="AlphaFoldDB" id="A0AAE1L815"/>
<keyword evidence="3" id="KW-1185">Reference proteome</keyword>
<comment type="caution">
    <text evidence="2">The sequence shown here is derived from an EMBL/GenBank/DDBJ whole genome shotgun (WGS) entry which is preliminary data.</text>
</comment>
<accession>A0AAE1L815</accession>
<reference evidence="2" key="2">
    <citation type="journal article" date="2023" name="BMC Genomics">
        <title>Pest status, molecular evolution, and epigenetic factors derived from the genome assembly of Frankliniella fusca, a thysanopteran phytovirus vector.</title>
        <authorList>
            <person name="Catto M.A."/>
            <person name="Labadie P.E."/>
            <person name="Jacobson A.L."/>
            <person name="Kennedy G.G."/>
            <person name="Srinivasan R."/>
            <person name="Hunt B.G."/>
        </authorList>
    </citation>
    <scope>NUCLEOTIDE SEQUENCE</scope>
    <source>
        <strain evidence="2">PL_HMW_Pooled</strain>
    </source>
</reference>
<dbReference type="PROSITE" id="PS00387">
    <property type="entry name" value="PPASE"/>
    <property type="match status" value="1"/>
</dbReference>
<evidence type="ECO:0000256" key="1">
    <source>
        <dbReference type="SAM" id="MobiDB-lite"/>
    </source>
</evidence>
<organism evidence="2 3">
    <name type="scientific">Frankliniella fusca</name>
    <dbReference type="NCBI Taxonomy" id="407009"/>
    <lineage>
        <taxon>Eukaryota</taxon>
        <taxon>Metazoa</taxon>
        <taxon>Ecdysozoa</taxon>
        <taxon>Arthropoda</taxon>
        <taxon>Hexapoda</taxon>
        <taxon>Insecta</taxon>
        <taxon>Pterygota</taxon>
        <taxon>Neoptera</taxon>
        <taxon>Paraneoptera</taxon>
        <taxon>Thysanoptera</taxon>
        <taxon>Terebrantia</taxon>
        <taxon>Thripoidea</taxon>
        <taxon>Thripidae</taxon>
        <taxon>Frankliniella</taxon>
    </lineage>
</organism>